<reference evidence="2" key="1">
    <citation type="submission" date="2023-03" db="EMBL/GenBank/DDBJ databases">
        <title>Chromosome-scale reference genome and RAD-based genetic map of yellow starthistle (Centaurea solstitialis) reveal putative structural variation and QTLs associated with invader traits.</title>
        <authorList>
            <person name="Reatini B."/>
            <person name="Cang F.A."/>
            <person name="Jiang Q."/>
            <person name="Mckibben M.T.W."/>
            <person name="Barker M.S."/>
            <person name="Rieseberg L.H."/>
            <person name="Dlugosch K.M."/>
        </authorList>
    </citation>
    <scope>NUCLEOTIDE SEQUENCE</scope>
    <source>
        <strain evidence="2">CAN-66</strain>
        <tissue evidence="2">Leaf</tissue>
    </source>
</reference>
<feature type="compositionally biased region" description="Basic and acidic residues" evidence="1">
    <location>
        <begin position="156"/>
        <end position="170"/>
    </location>
</feature>
<dbReference type="PANTHER" id="PTHR35986:SF1">
    <property type="entry name" value="OS10G0430800 PROTEIN"/>
    <property type="match status" value="1"/>
</dbReference>
<dbReference type="AlphaFoldDB" id="A0AA38W831"/>
<gene>
    <name evidence="2" type="ORF">OSB04_014487</name>
</gene>
<comment type="caution">
    <text evidence="2">The sequence shown here is derived from an EMBL/GenBank/DDBJ whole genome shotgun (WGS) entry which is preliminary data.</text>
</comment>
<evidence type="ECO:0000313" key="2">
    <source>
        <dbReference type="EMBL" id="KAJ9550442.1"/>
    </source>
</evidence>
<feature type="region of interest" description="Disordered" evidence="1">
    <location>
        <begin position="207"/>
        <end position="234"/>
    </location>
</feature>
<dbReference type="EMBL" id="JARYMX010000004">
    <property type="protein sequence ID" value="KAJ9550442.1"/>
    <property type="molecule type" value="Genomic_DNA"/>
</dbReference>
<dbReference type="Proteomes" id="UP001172457">
    <property type="component" value="Chromosome 4"/>
</dbReference>
<name>A0AA38W831_9ASTR</name>
<keyword evidence="3" id="KW-1185">Reference proteome</keyword>
<sequence length="234" mass="27359">MIMKSWGKLSTEEENFVMTWKENTIRQVIVGATAGAAIPWSVTLRRDLLFERIVTRNFDNLYRIYVAVGSALFASRWSFNRSITSRIENILCMEGTQMQKDLASLMLQRHPNHPVTRNLIPKHFYCEKVFDESTSDMPKSRWRYRNNFVESAAHPQRTENHESYNHDAKIGPKHKPVPMNNGFVAMETPFDYIFGVPPSVDEIQLPVPAAPSRRHSRRHRRSQRRHQIHDDDDI</sequence>
<organism evidence="2 3">
    <name type="scientific">Centaurea solstitialis</name>
    <name type="common">yellow star-thistle</name>
    <dbReference type="NCBI Taxonomy" id="347529"/>
    <lineage>
        <taxon>Eukaryota</taxon>
        <taxon>Viridiplantae</taxon>
        <taxon>Streptophyta</taxon>
        <taxon>Embryophyta</taxon>
        <taxon>Tracheophyta</taxon>
        <taxon>Spermatophyta</taxon>
        <taxon>Magnoliopsida</taxon>
        <taxon>eudicotyledons</taxon>
        <taxon>Gunneridae</taxon>
        <taxon>Pentapetalae</taxon>
        <taxon>asterids</taxon>
        <taxon>campanulids</taxon>
        <taxon>Asterales</taxon>
        <taxon>Asteraceae</taxon>
        <taxon>Carduoideae</taxon>
        <taxon>Cardueae</taxon>
        <taxon>Centaureinae</taxon>
        <taxon>Centaurea</taxon>
    </lineage>
</organism>
<accession>A0AA38W831</accession>
<proteinExistence type="predicted"/>
<protein>
    <submittedName>
        <fullName evidence="2">Uncharacterized protein</fullName>
    </submittedName>
</protein>
<evidence type="ECO:0000313" key="3">
    <source>
        <dbReference type="Proteomes" id="UP001172457"/>
    </source>
</evidence>
<feature type="region of interest" description="Disordered" evidence="1">
    <location>
        <begin position="154"/>
        <end position="175"/>
    </location>
</feature>
<dbReference type="PANTHER" id="PTHR35986">
    <property type="entry name" value="EXPRESSED PROTEIN"/>
    <property type="match status" value="1"/>
</dbReference>
<evidence type="ECO:0000256" key="1">
    <source>
        <dbReference type="SAM" id="MobiDB-lite"/>
    </source>
</evidence>
<feature type="compositionally biased region" description="Basic residues" evidence="1">
    <location>
        <begin position="212"/>
        <end position="227"/>
    </location>
</feature>